<sequence length="47" mass="5352">MKLLNDAHSRTWNARPIKIPEKITDLEMLGEASVNGVKKTDERNAIF</sequence>
<protein>
    <submittedName>
        <fullName evidence="1">Uncharacterized protein</fullName>
    </submittedName>
</protein>
<accession>A0AA43Z948</accession>
<reference evidence="1" key="1">
    <citation type="submission" date="2020-03" db="EMBL/GenBank/DDBJ databases">
        <title>Genome assembly of Azotobacter chroococcum W5.</title>
        <authorList>
            <person name="Kannepalli A."/>
        </authorList>
    </citation>
    <scope>NUCLEOTIDE SEQUENCE</scope>
    <source>
        <strain evidence="1">W5</strain>
    </source>
</reference>
<comment type="caution">
    <text evidence="1">The sequence shown here is derived from an EMBL/GenBank/DDBJ whole genome shotgun (WGS) entry which is preliminary data.</text>
</comment>
<name>A0AA43Z948_9GAMM</name>
<dbReference type="AlphaFoldDB" id="A0AA43Z948"/>
<dbReference type="EMBL" id="JAAPAP010000011">
    <property type="protein sequence ID" value="NHN78489.1"/>
    <property type="molecule type" value="Genomic_DNA"/>
</dbReference>
<proteinExistence type="predicted"/>
<dbReference type="RefSeq" id="WP_165893204.1">
    <property type="nucleotide sequence ID" value="NZ_JAAPAP010000011.1"/>
</dbReference>
<gene>
    <name evidence="1" type="ORF">HA520_14580</name>
</gene>
<evidence type="ECO:0000313" key="1">
    <source>
        <dbReference type="EMBL" id="NHN78489.1"/>
    </source>
</evidence>
<organism evidence="1 2">
    <name type="scientific">Azotobacter chroococcum</name>
    <dbReference type="NCBI Taxonomy" id="353"/>
    <lineage>
        <taxon>Bacteria</taxon>
        <taxon>Pseudomonadati</taxon>
        <taxon>Pseudomonadota</taxon>
        <taxon>Gammaproteobacteria</taxon>
        <taxon>Pseudomonadales</taxon>
        <taxon>Pseudomonadaceae</taxon>
        <taxon>Azotobacter</taxon>
    </lineage>
</organism>
<dbReference type="Proteomes" id="UP000736384">
    <property type="component" value="Unassembled WGS sequence"/>
</dbReference>
<evidence type="ECO:0000313" key="2">
    <source>
        <dbReference type="Proteomes" id="UP000736384"/>
    </source>
</evidence>